<feature type="DNA-binding region" description="H-T-H motif" evidence="4">
    <location>
        <begin position="32"/>
        <end position="51"/>
    </location>
</feature>
<dbReference type="EMBL" id="FORP01000029">
    <property type="protein sequence ID" value="SFK69374.1"/>
    <property type="molecule type" value="Genomic_DNA"/>
</dbReference>
<dbReference type="Pfam" id="PF00440">
    <property type="entry name" value="TetR_N"/>
    <property type="match status" value="1"/>
</dbReference>
<feature type="domain" description="HTH tetR-type" evidence="5">
    <location>
        <begin position="9"/>
        <end position="69"/>
    </location>
</feature>
<dbReference type="OrthoDB" id="9805134at2"/>
<reference evidence="6 7" key="1">
    <citation type="submission" date="2016-10" db="EMBL/GenBank/DDBJ databases">
        <authorList>
            <person name="de Groot N.N."/>
        </authorList>
    </citation>
    <scope>NUCLEOTIDE SEQUENCE [LARGE SCALE GENOMIC DNA]</scope>
    <source>
        <strain evidence="6 7">DSM 44468</strain>
    </source>
</reference>
<dbReference type="PRINTS" id="PR00455">
    <property type="entry name" value="HTHTETR"/>
</dbReference>
<dbReference type="InterPro" id="IPR001647">
    <property type="entry name" value="HTH_TetR"/>
</dbReference>
<keyword evidence="1" id="KW-0805">Transcription regulation</keyword>
<keyword evidence="7" id="KW-1185">Reference proteome</keyword>
<proteinExistence type="predicted"/>
<evidence type="ECO:0000256" key="4">
    <source>
        <dbReference type="PROSITE-ProRule" id="PRU00335"/>
    </source>
</evidence>
<dbReference type="InterPro" id="IPR023772">
    <property type="entry name" value="DNA-bd_HTH_TetR-type_CS"/>
</dbReference>
<dbReference type="Gene3D" id="1.10.357.10">
    <property type="entry name" value="Tetracycline Repressor, domain 2"/>
    <property type="match status" value="1"/>
</dbReference>
<dbReference type="Gene3D" id="1.10.10.60">
    <property type="entry name" value="Homeodomain-like"/>
    <property type="match status" value="1"/>
</dbReference>
<name>A0A1I4BKM7_9PSEU</name>
<evidence type="ECO:0000256" key="3">
    <source>
        <dbReference type="ARBA" id="ARBA00023163"/>
    </source>
</evidence>
<dbReference type="Proteomes" id="UP000199025">
    <property type="component" value="Unassembled WGS sequence"/>
</dbReference>
<organism evidence="6 7">
    <name type="scientific">Amycolatopsis sacchari</name>
    <dbReference type="NCBI Taxonomy" id="115433"/>
    <lineage>
        <taxon>Bacteria</taxon>
        <taxon>Bacillati</taxon>
        <taxon>Actinomycetota</taxon>
        <taxon>Actinomycetes</taxon>
        <taxon>Pseudonocardiales</taxon>
        <taxon>Pseudonocardiaceae</taxon>
        <taxon>Amycolatopsis</taxon>
    </lineage>
</organism>
<dbReference type="GO" id="GO:0003677">
    <property type="term" value="F:DNA binding"/>
    <property type="evidence" value="ECO:0007669"/>
    <property type="project" value="UniProtKB-UniRule"/>
</dbReference>
<dbReference type="PANTHER" id="PTHR47506:SF1">
    <property type="entry name" value="HTH-TYPE TRANSCRIPTIONAL REGULATOR YJDC"/>
    <property type="match status" value="1"/>
</dbReference>
<dbReference type="SUPFAM" id="SSF48498">
    <property type="entry name" value="Tetracyclin repressor-like, C-terminal domain"/>
    <property type="match status" value="1"/>
</dbReference>
<evidence type="ECO:0000313" key="7">
    <source>
        <dbReference type="Proteomes" id="UP000199025"/>
    </source>
</evidence>
<gene>
    <name evidence="6" type="ORF">SAMN05421835_12917</name>
</gene>
<sequence length="204" mass="22069">MARTGRPREFDVDSALDTALRLFWQHGYEATTLAQLREAMGISSASFYAAFGSKEALFDSVVGRYAGSYGQVTDDVGDPALSPREAVERVLRRSAAMQTDPAHPAGCLVVLAATTGSDAGHRARDLLRTRRDLVRRNLENCVKRAIGTGELRPETDPAALACALESFLWGISTEARDGVDVDVLSLAIDHVLQIWDNARVPAAV</sequence>
<dbReference type="InterPro" id="IPR009057">
    <property type="entry name" value="Homeodomain-like_sf"/>
</dbReference>
<dbReference type="PANTHER" id="PTHR47506">
    <property type="entry name" value="TRANSCRIPTIONAL REGULATORY PROTEIN"/>
    <property type="match status" value="1"/>
</dbReference>
<dbReference type="STRING" id="115433.SAMN05421835_12917"/>
<accession>A0A1I4BKM7</accession>
<dbReference type="AlphaFoldDB" id="A0A1I4BKM7"/>
<dbReference type="PROSITE" id="PS50977">
    <property type="entry name" value="HTH_TETR_2"/>
    <property type="match status" value="1"/>
</dbReference>
<dbReference type="PROSITE" id="PS01081">
    <property type="entry name" value="HTH_TETR_1"/>
    <property type="match status" value="1"/>
</dbReference>
<evidence type="ECO:0000256" key="1">
    <source>
        <dbReference type="ARBA" id="ARBA00023015"/>
    </source>
</evidence>
<protein>
    <submittedName>
        <fullName evidence="6">TetR/AcrR family transcriptional regulator, repressor for divergent bdcA</fullName>
    </submittedName>
</protein>
<keyword evidence="2 4" id="KW-0238">DNA-binding</keyword>
<evidence type="ECO:0000313" key="6">
    <source>
        <dbReference type="EMBL" id="SFK69374.1"/>
    </source>
</evidence>
<evidence type="ECO:0000259" key="5">
    <source>
        <dbReference type="PROSITE" id="PS50977"/>
    </source>
</evidence>
<dbReference type="InterPro" id="IPR036271">
    <property type="entry name" value="Tet_transcr_reg_TetR-rel_C_sf"/>
</dbReference>
<dbReference type="InterPro" id="IPR011075">
    <property type="entry name" value="TetR_C"/>
</dbReference>
<evidence type="ECO:0000256" key="2">
    <source>
        <dbReference type="ARBA" id="ARBA00023125"/>
    </source>
</evidence>
<keyword evidence="3" id="KW-0804">Transcription</keyword>
<dbReference type="SUPFAM" id="SSF46689">
    <property type="entry name" value="Homeodomain-like"/>
    <property type="match status" value="1"/>
</dbReference>
<dbReference type="Pfam" id="PF16925">
    <property type="entry name" value="TetR_C_13"/>
    <property type="match status" value="1"/>
</dbReference>
<dbReference type="RefSeq" id="WP_091515199.1">
    <property type="nucleotide sequence ID" value="NZ_CBDQZW010000059.1"/>
</dbReference>